<name>A0A0G3X9N8_9SPHN</name>
<dbReference type="AlphaFoldDB" id="A0A0G3X9N8"/>
<evidence type="ECO:0000256" key="2">
    <source>
        <dbReference type="ARBA" id="ARBA00008954"/>
    </source>
</evidence>
<dbReference type="STRING" id="543877.AM2010_1860"/>
<comment type="cofactor">
    <cofactor evidence="1">
        <name>pyridoxal 5'-phosphate</name>
        <dbReference type="ChEBI" id="CHEBI:597326"/>
    </cofactor>
</comment>
<dbReference type="PANTHER" id="PTHR43094">
    <property type="entry name" value="AMINOTRANSFERASE"/>
    <property type="match status" value="1"/>
</dbReference>
<comment type="similarity">
    <text evidence="2 6">Belongs to the class-III pyridoxal-phosphate-dependent aminotransferase family.</text>
</comment>
<dbReference type="GO" id="GO:0030170">
    <property type="term" value="F:pyridoxal phosphate binding"/>
    <property type="evidence" value="ECO:0007669"/>
    <property type="project" value="InterPro"/>
</dbReference>
<organism evidence="7 8">
    <name type="scientific">Pelagerythrobacter marensis</name>
    <dbReference type="NCBI Taxonomy" id="543877"/>
    <lineage>
        <taxon>Bacteria</taxon>
        <taxon>Pseudomonadati</taxon>
        <taxon>Pseudomonadota</taxon>
        <taxon>Alphaproteobacteria</taxon>
        <taxon>Sphingomonadales</taxon>
        <taxon>Erythrobacteraceae</taxon>
        <taxon>Pelagerythrobacter</taxon>
    </lineage>
</organism>
<dbReference type="InterPro" id="IPR015424">
    <property type="entry name" value="PyrdxlP-dep_Trfase"/>
</dbReference>
<dbReference type="PROSITE" id="PS00600">
    <property type="entry name" value="AA_TRANSFER_CLASS_3"/>
    <property type="match status" value="1"/>
</dbReference>
<protein>
    <submittedName>
        <fullName evidence="7">Aminotransferase</fullName>
    </submittedName>
</protein>
<proteinExistence type="inferred from homology"/>
<dbReference type="EMBL" id="CP011805">
    <property type="protein sequence ID" value="AKM07922.1"/>
    <property type="molecule type" value="Genomic_DNA"/>
</dbReference>
<dbReference type="PATRIC" id="fig|543877.4.peg.1888"/>
<reference evidence="7 8" key="1">
    <citation type="submission" date="2015-06" db="EMBL/GenBank/DDBJ databases">
        <authorList>
            <person name="Kim K.M."/>
        </authorList>
    </citation>
    <scope>NUCLEOTIDE SEQUENCE [LARGE SCALE GENOMIC DNA]</scope>
    <source>
        <strain evidence="7 8">KCTC 22370</strain>
    </source>
</reference>
<dbReference type="NCBIfam" id="NF005682">
    <property type="entry name" value="PRK07480.1"/>
    <property type="match status" value="1"/>
</dbReference>
<dbReference type="Gene3D" id="3.40.640.10">
    <property type="entry name" value="Type I PLP-dependent aspartate aminotransferase-like (Major domain)"/>
    <property type="match status" value="1"/>
</dbReference>
<keyword evidence="3 7" id="KW-0032">Aminotransferase</keyword>
<dbReference type="Proteomes" id="UP000037643">
    <property type="component" value="Chromosome"/>
</dbReference>
<keyword evidence="4 7" id="KW-0808">Transferase</keyword>
<evidence type="ECO:0000256" key="1">
    <source>
        <dbReference type="ARBA" id="ARBA00001933"/>
    </source>
</evidence>
<dbReference type="FunFam" id="3.40.640.10:FF:000014">
    <property type="entry name" value="Adenosylmethionine-8-amino-7-oxononanoate aminotransferase, probable"/>
    <property type="match status" value="1"/>
</dbReference>
<dbReference type="SUPFAM" id="SSF53383">
    <property type="entry name" value="PLP-dependent transferases"/>
    <property type="match status" value="1"/>
</dbReference>
<dbReference type="KEGG" id="amx:AM2010_1860"/>
<keyword evidence="5 6" id="KW-0663">Pyridoxal phosphate</keyword>
<dbReference type="PANTHER" id="PTHR43094:SF1">
    <property type="entry name" value="AMINOTRANSFERASE CLASS-III"/>
    <property type="match status" value="1"/>
</dbReference>
<dbReference type="Gene3D" id="3.90.1150.10">
    <property type="entry name" value="Aspartate Aminotransferase, domain 1"/>
    <property type="match status" value="1"/>
</dbReference>
<dbReference type="GO" id="GO:0005829">
    <property type="term" value="C:cytosol"/>
    <property type="evidence" value="ECO:0007669"/>
    <property type="project" value="TreeGrafter"/>
</dbReference>
<evidence type="ECO:0000256" key="5">
    <source>
        <dbReference type="ARBA" id="ARBA00022898"/>
    </source>
</evidence>
<evidence type="ECO:0000256" key="4">
    <source>
        <dbReference type="ARBA" id="ARBA00022679"/>
    </source>
</evidence>
<dbReference type="CDD" id="cd00610">
    <property type="entry name" value="OAT_like"/>
    <property type="match status" value="1"/>
</dbReference>
<dbReference type="InterPro" id="IPR015422">
    <property type="entry name" value="PyrdxlP-dep_Trfase_small"/>
</dbReference>
<dbReference type="Pfam" id="PF00202">
    <property type="entry name" value="Aminotran_3"/>
    <property type="match status" value="1"/>
</dbReference>
<gene>
    <name evidence="7" type="ORF">AM2010_1860</name>
</gene>
<dbReference type="InterPro" id="IPR049704">
    <property type="entry name" value="Aminotrans_3_PPA_site"/>
</dbReference>
<dbReference type="PIRSF" id="PIRSF000521">
    <property type="entry name" value="Transaminase_4ab_Lys_Orn"/>
    <property type="match status" value="1"/>
</dbReference>
<evidence type="ECO:0000256" key="6">
    <source>
        <dbReference type="RuleBase" id="RU003560"/>
    </source>
</evidence>
<accession>A0A0G3X9N8</accession>
<keyword evidence="8" id="KW-1185">Reference proteome</keyword>
<evidence type="ECO:0000313" key="8">
    <source>
        <dbReference type="Proteomes" id="UP000037643"/>
    </source>
</evidence>
<evidence type="ECO:0000313" key="7">
    <source>
        <dbReference type="EMBL" id="AKM07922.1"/>
    </source>
</evidence>
<dbReference type="InterPro" id="IPR015421">
    <property type="entry name" value="PyrdxlP-dep_Trfase_major"/>
</dbReference>
<evidence type="ECO:0000256" key="3">
    <source>
        <dbReference type="ARBA" id="ARBA00022576"/>
    </source>
</evidence>
<dbReference type="InterPro" id="IPR005814">
    <property type="entry name" value="Aminotrans_3"/>
</dbReference>
<sequence length="490" mass="54086">MVRIAHRGWRFNHLMPPAPAAYPGPEPMEWEFEMQQITTTTAEWQALDREHHLHPFTDPKVLGEQGVRVFTHADGCYIWDSEGNKILDTMAGLWCVNVGYGRQELVDAASKQMETLPYYNTFFSSSTPTQIQLARRLSEVTPAGLDYIFFANSGSEANDTIIRLVRHFWELQDQPSKNVFIGRTLGYHGSTLAATSLGGMAPMHAMGQSLLPGFEHIMEPHWYRHGQGKTAEEFGLEAARALETKILELGAENVAAFIGEPVQGAGGVIDPPSTYWPEIQRICRKYDILLIADEVICGFGRTGHWFGSDTYGIEPDLMPMAKGLSSGYLPIAAVAMNKRVSDVVNGGGVISHGYTYSGHPVACAVALANIDIIEREGLVEKVREETGPYFRQALQQLADAHPIVGELRGVGLIAGLQLVRDKANREFFPAEEQPAIQCREHCIEENLILRAVGHTMVACPPLTISRAEIDEMIEKTKAALDKTAAAYGLL</sequence>
<dbReference type="GO" id="GO:0008483">
    <property type="term" value="F:transaminase activity"/>
    <property type="evidence" value="ECO:0007669"/>
    <property type="project" value="UniProtKB-KW"/>
</dbReference>